<reference evidence="8" key="2">
    <citation type="submission" date="2019-01" db="UniProtKB">
        <authorList>
            <consortium name="EnsemblPlants"/>
        </authorList>
    </citation>
    <scope>IDENTIFICATION</scope>
    <source>
        <strain evidence="8">cv. Heinz 1706</strain>
    </source>
</reference>
<dbReference type="AlphaFoldDB" id="A0A3Q7GRA5"/>
<keyword evidence="3" id="KW-0813">Transport</keyword>
<dbReference type="STRING" id="4081.A0A3Q7GRA5"/>
<protein>
    <submittedName>
        <fullName evidence="8">Uncharacterized protein</fullName>
    </submittedName>
</protein>
<dbReference type="GO" id="GO:0016020">
    <property type="term" value="C:membrane"/>
    <property type="evidence" value="ECO:0007669"/>
    <property type="project" value="UniProtKB-SubCell"/>
</dbReference>
<dbReference type="InterPro" id="IPR037185">
    <property type="entry name" value="EmrE-like"/>
</dbReference>
<dbReference type="PANTHER" id="PTHR31376">
    <property type="entry name" value="OS09G0467300 PROTEIN-RELATED"/>
    <property type="match status" value="1"/>
</dbReference>
<feature type="transmembrane region" description="Helical" evidence="7">
    <location>
        <begin position="6"/>
        <end position="27"/>
    </location>
</feature>
<dbReference type="Gramene" id="Solyc06g034050.1.1">
    <property type="protein sequence ID" value="Solyc06g034050.1.1.1"/>
    <property type="gene ID" value="Solyc06g034050.1"/>
</dbReference>
<dbReference type="Pfam" id="PF16913">
    <property type="entry name" value="PUNUT"/>
    <property type="match status" value="1"/>
</dbReference>
<feature type="transmembrane region" description="Helical" evidence="7">
    <location>
        <begin position="34"/>
        <end position="54"/>
    </location>
</feature>
<dbReference type="SUPFAM" id="SSF103481">
    <property type="entry name" value="Multidrug resistance efflux transporter EmrE"/>
    <property type="match status" value="1"/>
</dbReference>
<evidence type="ECO:0000256" key="5">
    <source>
        <dbReference type="ARBA" id="ARBA00022989"/>
    </source>
</evidence>
<dbReference type="InParanoid" id="A0A3Q7GRA5"/>
<evidence type="ECO:0000256" key="4">
    <source>
        <dbReference type="ARBA" id="ARBA00022692"/>
    </source>
</evidence>
<dbReference type="EnsemblPlants" id="Solyc06g034050.1.1">
    <property type="protein sequence ID" value="Solyc06g034050.1.1.1"/>
    <property type="gene ID" value="Solyc06g034050.1"/>
</dbReference>
<evidence type="ECO:0000256" key="2">
    <source>
        <dbReference type="ARBA" id="ARBA00006213"/>
    </source>
</evidence>
<reference evidence="8" key="1">
    <citation type="journal article" date="2012" name="Nature">
        <title>The tomato genome sequence provides insights into fleshy fruit evolution.</title>
        <authorList>
            <consortium name="Tomato Genome Consortium"/>
        </authorList>
    </citation>
    <scope>NUCLEOTIDE SEQUENCE [LARGE SCALE GENOMIC DNA]</scope>
    <source>
        <strain evidence="8">cv. Heinz 1706</strain>
    </source>
</reference>
<evidence type="ECO:0000313" key="9">
    <source>
        <dbReference type="Proteomes" id="UP000004994"/>
    </source>
</evidence>
<dbReference type="PANTHER" id="PTHR31376:SF39">
    <property type="entry name" value="PURINE PERMEASE-RELATED"/>
    <property type="match status" value="1"/>
</dbReference>
<dbReference type="Proteomes" id="UP000004994">
    <property type="component" value="Chromosome 6"/>
</dbReference>
<comment type="subcellular location">
    <subcellularLocation>
        <location evidence="1">Membrane</location>
        <topology evidence="1">Multi-pass membrane protein</topology>
    </subcellularLocation>
</comment>
<dbReference type="PaxDb" id="4081-Solyc06g034050.1.1"/>
<evidence type="ECO:0000256" key="1">
    <source>
        <dbReference type="ARBA" id="ARBA00004141"/>
    </source>
</evidence>
<evidence type="ECO:0000256" key="7">
    <source>
        <dbReference type="SAM" id="Phobius"/>
    </source>
</evidence>
<organism evidence="8">
    <name type="scientific">Solanum lycopersicum</name>
    <name type="common">Tomato</name>
    <name type="synonym">Lycopersicon esculentum</name>
    <dbReference type="NCBI Taxonomy" id="4081"/>
    <lineage>
        <taxon>Eukaryota</taxon>
        <taxon>Viridiplantae</taxon>
        <taxon>Streptophyta</taxon>
        <taxon>Embryophyta</taxon>
        <taxon>Tracheophyta</taxon>
        <taxon>Spermatophyta</taxon>
        <taxon>Magnoliopsida</taxon>
        <taxon>eudicotyledons</taxon>
        <taxon>Gunneridae</taxon>
        <taxon>Pentapetalae</taxon>
        <taxon>asterids</taxon>
        <taxon>lamiids</taxon>
        <taxon>Solanales</taxon>
        <taxon>Solanaceae</taxon>
        <taxon>Solanoideae</taxon>
        <taxon>Solaneae</taxon>
        <taxon>Solanum</taxon>
        <taxon>Solanum subgen. Lycopersicon</taxon>
    </lineage>
</organism>
<evidence type="ECO:0000256" key="3">
    <source>
        <dbReference type="ARBA" id="ARBA00022448"/>
    </source>
</evidence>
<proteinExistence type="inferred from homology"/>
<dbReference type="GO" id="GO:0015211">
    <property type="term" value="F:purine nucleoside transmembrane transporter activity"/>
    <property type="evidence" value="ECO:0007669"/>
    <property type="project" value="InterPro"/>
</dbReference>
<name>A0A3Q7GRA5_SOLLC</name>
<keyword evidence="9" id="KW-1185">Reference proteome</keyword>
<dbReference type="InterPro" id="IPR030182">
    <property type="entry name" value="PUP_plant"/>
</dbReference>
<keyword evidence="6 7" id="KW-0472">Membrane</keyword>
<sequence length="57" mass="6403">MKVSALFANVITALSVPLIAVLALIYFNEKMRGVKVISMILAIWGFLCFLKFIYFSS</sequence>
<comment type="similarity">
    <text evidence="2">Belongs to the purine permeases (TC 2.A.7.14) family.</text>
</comment>
<accession>A0A3Q7GRA5</accession>
<evidence type="ECO:0000313" key="8">
    <source>
        <dbReference type="EnsemblPlants" id="Solyc06g034050.1.1.1"/>
    </source>
</evidence>
<dbReference type="GO" id="GO:0005345">
    <property type="term" value="F:purine nucleobase transmembrane transporter activity"/>
    <property type="evidence" value="ECO:0007669"/>
    <property type="project" value="UniProtKB-ARBA"/>
</dbReference>
<evidence type="ECO:0000256" key="6">
    <source>
        <dbReference type="ARBA" id="ARBA00023136"/>
    </source>
</evidence>
<keyword evidence="5 7" id="KW-1133">Transmembrane helix</keyword>
<keyword evidence="4 7" id="KW-0812">Transmembrane</keyword>